<proteinExistence type="predicted"/>
<evidence type="ECO:0000256" key="7">
    <source>
        <dbReference type="ARBA" id="ARBA00022989"/>
    </source>
</evidence>
<evidence type="ECO:0000256" key="5">
    <source>
        <dbReference type="ARBA" id="ARBA00022826"/>
    </source>
</evidence>
<evidence type="ECO:0000256" key="9">
    <source>
        <dbReference type="ARBA" id="ARBA00023136"/>
    </source>
</evidence>
<dbReference type="InterPro" id="IPR047871">
    <property type="entry name" value="K_chnl_Slo-like"/>
</dbReference>
<organism evidence="13 14">
    <name type="scientific">Streptomyces tardus</name>
    <dbReference type="NCBI Taxonomy" id="2780544"/>
    <lineage>
        <taxon>Bacteria</taxon>
        <taxon>Bacillati</taxon>
        <taxon>Actinomycetota</taxon>
        <taxon>Actinomycetes</taxon>
        <taxon>Kitasatosporales</taxon>
        <taxon>Streptomycetaceae</taxon>
        <taxon>Streptomyces</taxon>
    </lineage>
</organism>
<keyword evidence="5" id="KW-0631">Potassium channel</keyword>
<evidence type="ECO:0000256" key="10">
    <source>
        <dbReference type="ARBA" id="ARBA00023303"/>
    </source>
</evidence>
<reference evidence="13" key="1">
    <citation type="submission" date="2021-06" db="EMBL/GenBank/DDBJ databases">
        <title>Sequencing of actinobacteria type strains.</title>
        <authorList>
            <person name="Nguyen G.-S."/>
            <person name="Wentzel A."/>
        </authorList>
    </citation>
    <scope>NUCLEOTIDE SEQUENCE</scope>
    <source>
        <strain evidence="13">P38-E01</strain>
    </source>
</reference>
<comment type="caution">
    <text evidence="13">The sequence shown here is derived from an EMBL/GenBank/DDBJ whole genome shotgun (WGS) entry which is preliminary data.</text>
</comment>
<gene>
    <name evidence="13" type="ORF">JGS22_006690</name>
</gene>
<name>A0A949JF32_9ACTN</name>
<keyword evidence="6" id="KW-0630">Potassium</keyword>
<keyword evidence="14" id="KW-1185">Reference proteome</keyword>
<feature type="transmembrane region" description="Helical" evidence="11">
    <location>
        <begin position="90"/>
        <end position="108"/>
    </location>
</feature>
<dbReference type="Pfam" id="PF07885">
    <property type="entry name" value="Ion_trans_2"/>
    <property type="match status" value="1"/>
</dbReference>
<keyword evidence="8" id="KW-0406">Ion transport</keyword>
<sequence>MLAGYFLLPLHHFGPHRPTASWAVFVGALGAVAGLLVWQIRDVLLERSTARPGFVIPVLMMVSVHIFAAGYFALSRYPGEMSGLETRLDALYFTMVTLTTVGYGDVVATGQTARIVVVLQLVYGLVFLTAAGAALSTQLRGMLGTRAAQRDSASLQRESTSRR</sequence>
<evidence type="ECO:0000313" key="14">
    <source>
        <dbReference type="Proteomes" id="UP000694501"/>
    </source>
</evidence>
<feature type="domain" description="Potassium channel" evidence="12">
    <location>
        <begin position="60"/>
        <end position="136"/>
    </location>
</feature>
<evidence type="ECO:0000313" key="13">
    <source>
        <dbReference type="EMBL" id="MBU7597329.1"/>
    </source>
</evidence>
<keyword evidence="10 13" id="KW-0407">Ion channel</keyword>
<evidence type="ECO:0000259" key="12">
    <source>
        <dbReference type="Pfam" id="PF07885"/>
    </source>
</evidence>
<dbReference type="PANTHER" id="PTHR10027:SF10">
    <property type="entry name" value="SLOWPOKE 2, ISOFORM D"/>
    <property type="match status" value="1"/>
</dbReference>
<dbReference type="PANTHER" id="PTHR10027">
    <property type="entry name" value="CALCIUM-ACTIVATED POTASSIUM CHANNEL ALPHA CHAIN"/>
    <property type="match status" value="1"/>
</dbReference>
<keyword evidence="4 11" id="KW-0812">Transmembrane</keyword>
<evidence type="ECO:0000256" key="4">
    <source>
        <dbReference type="ARBA" id="ARBA00022692"/>
    </source>
</evidence>
<keyword evidence="7 11" id="KW-1133">Transmembrane helix</keyword>
<evidence type="ECO:0000256" key="1">
    <source>
        <dbReference type="ARBA" id="ARBA00004141"/>
    </source>
</evidence>
<dbReference type="Proteomes" id="UP000694501">
    <property type="component" value="Unassembled WGS sequence"/>
</dbReference>
<evidence type="ECO:0000256" key="3">
    <source>
        <dbReference type="ARBA" id="ARBA00022538"/>
    </source>
</evidence>
<evidence type="ECO:0000256" key="6">
    <source>
        <dbReference type="ARBA" id="ARBA00022958"/>
    </source>
</evidence>
<dbReference type="GO" id="GO:0016020">
    <property type="term" value="C:membrane"/>
    <property type="evidence" value="ECO:0007669"/>
    <property type="project" value="UniProtKB-SubCell"/>
</dbReference>
<evidence type="ECO:0000256" key="2">
    <source>
        <dbReference type="ARBA" id="ARBA00022448"/>
    </source>
</evidence>
<evidence type="ECO:0000256" key="8">
    <source>
        <dbReference type="ARBA" id="ARBA00023065"/>
    </source>
</evidence>
<dbReference type="GO" id="GO:0005267">
    <property type="term" value="F:potassium channel activity"/>
    <property type="evidence" value="ECO:0007669"/>
    <property type="project" value="UniProtKB-KW"/>
</dbReference>
<evidence type="ECO:0000256" key="11">
    <source>
        <dbReference type="SAM" id="Phobius"/>
    </source>
</evidence>
<keyword evidence="3" id="KW-0633">Potassium transport</keyword>
<dbReference type="Gene3D" id="1.10.287.70">
    <property type="match status" value="1"/>
</dbReference>
<feature type="transmembrane region" description="Helical" evidence="11">
    <location>
        <begin position="20"/>
        <end position="40"/>
    </location>
</feature>
<dbReference type="InterPro" id="IPR013099">
    <property type="entry name" value="K_chnl_dom"/>
</dbReference>
<dbReference type="EMBL" id="JAELVF020000001">
    <property type="protein sequence ID" value="MBU7597329.1"/>
    <property type="molecule type" value="Genomic_DNA"/>
</dbReference>
<feature type="transmembrane region" description="Helical" evidence="11">
    <location>
        <begin position="115"/>
        <end position="135"/>
    </location>
</feature>
<accession>A0A949JF32</accession>
<dbReference type="AlphaFoldDB" id="A0A949JF32"/>
<keyword evidence="9 11" id="KW-0472">Membrane</keyword>
<protein>
    <submittedName>
        <fullName evidence="13">Potassium channel family protein</fullName>
    </submittedName>
</protein>
<dbReference type="SUPFAM" id="SSF81324">
    <property type="entry name" value="Voltage-gated potassium channels"/>
    <property type="match status" value="1"/>
</dbReference>
<feature type="transmembrane region" description="Helical" evidence="11">
    <location>
        <begin position="52"/>
        <end position="74"/>
    </location>
</feature>
<comment type="subcellular location">
    <subcellularLocation>
        <location evidence="1">Membrane</location>
        <topology evidence="1">Multi-pass membrane protein</topology>
    </subcellularLocation>
</comment>
<keyword evidence="2" id="KW-0813">Transport</keyword>